<dbReference type="Pfam" id="PF15607">
    <property type="entry name" value="Ntox44"/>
    <property type="match status" value="1"/>
</dbReference>
<protein>
    <recommendedName>
        <fullName evidence="1">Bacterial toxin 44 domain-containing protein</fullName>
    </recommendedName>
</protein>
<proteinExistence type="predicted"/>
<feature type="domain" description="Bacterial toxin 44" evidence="1">
    <location>
        <begin position="187"/>
        <end position="295"/>
    </location>
</feature>
<gene>
    <name evidence="2" type="ORF">LMG26690_01960</name>
</gene>
<sequence length="338" mass="37037">MAGRAVVRIGDKTSHGGTVTQGFPQYTIEGRAAAGMGHLVACPQCKGTYPIVEGVSSFIVDDGLVAIEGMKTACGATLIASQDIAVLDPGPGDIARTSSNTGLLANSLREPGCTHADTAVPLAEFIVREMKTNPFSRQGREIHDANHYDFKAYNEDWERAAWYTKLSGRNAYAQMLAEKKLHAYALFADIIGPNRPWDHKPALRQMLGEHFNIGWQKYGDFDYYFDIWSNIHFGYVGIALGFTAAELIKGAGLAQAALDVWKRKPQQNHPQNGPWPASADDVTDHISIKLGIDLYGAAKPHELTANMLLHRVSAVPLPWGYGKDVAKEPHTCRREPKN</sequence>
<dbReference type="Pfam" id="PF05488">
    <property type="entry name" value="PAAR_motif"/>
    <property type="match status" value="1"/>
</dbReference>
<dbReference type="EMBL" id="CADIJM010000003">
    <property type="protein sequence ID" value="CAB3688300.1"/>
    <property type="molecule type" value="Genomic_DNA"/>
</dbReference>
<dbReference type="RefSeq" id="WP_175122921.1">
    <property type="nucleotide sequence ID" value="NZ_CADIJM010000003.1"/>
</dbReference>
<evidence type="ECO:0000259" key="1">
    <source>
        <dbReference type="Pfam" id="PF15607"/>
    </source>
</evidence>
<organism evidence="2 3">
    <name type="scientific">Achromobacter animicus</name>
    <dbReference type="NCBI Taxonomy" id="1389935"/>
    <lineage>
        <taxon>Bacteria</taxon>
        <taxon>Pseudomonadati</taxon>
        <taxon>Pseudomonadota</taxon>
        <taxon>Betaproteobacteria</taxon>
        <taxon>Burkholderiales</taxon>
        <taxon>Alcaligenaceae</taxon>
        <taxon>Achromobacter</taxon>
    </lineage>
</organism>
<evidence type="ECO:0000313" key="2">
    <source>
        <dbReference type="EMBL" id="CAB3688300.1"/>
    </source>
</evidence>
<dbReference type="InterPro" id="IPR028946">
    <property type="entry name" value="Ntox44"/>
</dbReference>
<dbReference type="Gene3D" id="2.60.200.60">
    <property type="match status" value="1"/>
</dbReference>
<dbReference type="InterPro" id="IPR008727">
    <property type="entry name" value="PAAR_motif"/>
</dbReference>
<accession>A0A6S6ZMU1</accession>
<reference evidence="2 3" key="1">
    <citation type="submission" date="2020-04" db="EMBL/GenBank/DDBJ databases">
        <authorList>
            <person name="De Canck E."/>
        </authorList>
    </citation>
    <scope>NUCLEOTIDE SEQUENCE [LARGE SCALE GENOMIC DNA]</scope>
    <source>
        <strain evidence="2 3">LMG 26690</strain>
    </source>
</reference>
<evidence type="ECO:0000313" key="3">
    <source>
        <dbReference type="Proteomes" id="UP000494214"/>
    </source>
</evidence>
<dbReference type="AlphaFoldDB" id="A0A6S6ZMU1"/>
<keyword evidence="3" id="KW-1185">Reference proteome</keyword>
<name>A0A6S6ZMU1_9BURK</name>
<dbReference type="CDD" id="cd14744">
    <property type="entry name" value="PAAR_CT_2"/>
    <property type="match status" value="1"/>
</dbReference>
<dbReference type="Proteomes" id="UP000494214">
    <property type="component" value="Unassembled WGS sequence"/>
</dbReference>